<comment type="caution">
    <text evidence="1">The sequence shown here is derived from an EMBL/GenBank/DDBJ whole genome shotgun (WGS) entry which is preliminary data.</text>
</comment>
<dbReference type="Proteomes" id="UP001281761">
    <property type="component" value="Unassembled WGS sequence"/>
</dbReference>
<proteinExistence type="predicted"/>
<accession>A0ABQ9XTM8</accession>
<organism evidence="1 2">
    <name type="scientific">Blattamonas nauphoetae</name>
    <dbReference type="NCBI Taxonomy" id="2049346"/>
    <lineage>
        <taxon>Eukaryota</taxon>
        <taxon>Metamonada</taxon>
        <taxon>Preaxostyla</taxon>
        <taxon>Oxymonadida</taxon>
        <taxon>Blattamonas</taxon>
    </lineage>
</organism>
<sequence length="361" mass="41570">MKWNLDRYLEVVLIVPWIGDESSSSHYSTSALHTDELLTRYPLFHTYHRLIHPEYSPFLNWSSKDATTGDSLSPVFLSLVSMVRDGYKFDKKLVSKASQFLSSVYPTLDGAWKITAFLMAIGQGSPNPTAVFVDSMAVLLSSSHPPIFREALSFIRTSLRWTFPSNRRAIVSSELVPKVLSTPHLRDLSVIDVQDILNSIHTIFETVVWLSSPDFLQSFSTTSDPESIRDAVLHEALIPMEPSLVQISRNPRLLSWNEEYMNTLKVLTRIFEVSAFHQPTLDFICSSHLPMVFQTLLSKVEDEETHQYIIWFLTDNIRKWKRDGAETMHRGRILFQTLEQEGFRNHLEQTPLRNDLSRYGY</sequence>
<name>A0ABQ9XTM8_9EUKA</name>
<gene>
    <name evidence="1" type="ORF">BLNAU_10163</name>
</gene>
<reference evidence="1 2" key="1">
    <citation type="journal article" date="2022" name="bioRxiv">
        <title>Genomics of Preaxostyla Flagellates Illuminates Evolutionary Transitions and the Path Towards Mitochondrial Loss.</title>
        <authorList>
            <person name="Novak L.V.F."/>
            <person name="Treitli S.C."/>
            <person name="Pyrih J."/>
            <person name="Halakuc P."/>
            <person name="Pipaliya S.V."/>
            <person name="Vacek V."/>
            <person name="Brzon O."/>
            <person name="Soukal P."/>
            <person name="Eme L."/>
            <person name="Dacks J.B."/>
            <person name="Karnkowska A."/>
            <person name="Elias M."/>
            <person name="Hampl V."/>
        </authorList>
    </citation>
    <scope>NUCLEOTIDE SEQUENCE [LARGE SCALE GENOMIC DNA]</scope>
    <source>
        <strain evidence="1">NAU3</strain>
        <tissue evidence="1">Gut</tissue>
    </source>
</reference>
<dbReference type="EMBL" id="JARBJD010000073">
    <property type="protein sequence ID" value="KAK2954833.1"/>
    <property type="molecule type" value="Genomic_DNA"/>
</dbReference>
<evidence type="ECO:0000313" key="2">
    <source>
        <dbReference type="Proteomes" id="UP001281761"/>
    </source>
</evidence>
<keyword evidence="2" id="KW-1185">Reference proteome</keyword>
<protein>
    <submittedName>
        <fullName evidence="1">Uncharacterized protein</fullName>
    </submittedName>
</protein>
<evidence type="ECO:0000313" key="1">
    <source>
        <dbReference type="EMBL" id="KAK2954833.1"/>
    </source>
</evidence>